<feature type="compositionally biased region" description="Polar residues" evidence="1">
    <location>
        <begin position="625"/>
        <end position="641"/>
    </location>
</feature>
<comment type="caution">
    <text evidence="2">The sequence shown here is derived from an EMBL/GenBank/DDBJ whole genome shotgun (WGS) entry which is preliminary data.</text>
</comment>
<keyword evidence="3" id="KW-1185">Reference proteome</keyword>
<reference evidence="2" key="2">
    <citation type="submission" date="2021-09" db="EMBL/GenBank/DDBJ databases">
        <authorList>
            <person name="Jia N."/>
            <person name="Wang J."/>
            <person name="Shi W."/>
            <person name="Du L."/>
            <person name="Sun Y."/>
            <person name="Zhan W."/>
            <person name="Jiang J."/>
            <person name="Wang Q."/>
            <person name="Zhang B."/>
            <person name="Ji P."/>
            <person name="Sakyi L.B."/>
            <person name="Cui X."/>
            <person name="Yuan T."/>
            <person name="Jiang B."/>
            <person name="Yang W."/>
            <person name="Lam T.T.-Y."/>
            <person name="Chang Q."/>
            <person name="Ding S."/>
            <person name="Wang X."/>
            <person name="Zhu J."/>
            <person name="Ruan X."/>
            <person name="Zhao L."/>
            <person name="Wei J."/>
            <person name="Que T."/>
            <person name="Du C."/>
            <person name="Cheng J."/>
            <person name="Dai P."/>
            <person name="Han X."/>
            <person name="Huang E."/>
            <person name="Gao Y."/>
            <person name="Liu J."/>
            <person name="Shao H."/>
            <person name="Ye R."/>
            <person name="Li L."/>
            <person name="Wei W."/>
            <person name="Wang X."/>
            <person name="Wang C."/>
            <person name="Huo Q."/>
            <person name="Li W."/>
            <person name="Guo W."/>
            <person name="Chen H."/>
            <person name="Chen S."/>
            <person name="Zhou L."/>
            <person name="Zhou L."/>
            <person name="Ni X."/>
            <person name="Tian J."/>
            <person name="Zhou Y."/>
            <person name="Sheng Y."/>
            <person name="Liu T."/>
            <person name="Pan Y."/>
            <person name="Xia L."/>
            <person name="Li J."/>
            <person name="Zhao F."/>
            <person name="Cao W."/>
        </authorList>
    </citation>
    <scope>NUCLEOTIDE SEQUENCE</scope>
    <source>
        <strain evidence="2">Rsan-2018</strain>
        <tissue evidence="2">Larvae</tissue>
    </source>
</reference>
<organism evidence="2 3">
    <name type="scientific">Rhipicephalus sanguineus</name>
    <name type="common">Brown dog tick</name>
    <name type="synonym">Ixodes sanguineus</name>
    <dbReference type="NCBI Taxonomy" id="34632"/>
    <lineage>
        <taxon>Eukaryota</taxon>
        <taxon>Metazoa</taxon>
        <taxon>Ecdysozoa</taxon>
        <taxon>Arthropoda</taxon>
        <taxon>Chelicerata</taxon>
        <taxon>Arachnida</taxon>
        <taxon>Acari</taxon>
        <taxon>Parasitiformes</taxon>
        <taxon>Ixodida</taxon>
        <taxon>Ixodoidea</taxon>
        <taxon>Ixodidae</taxon>
        <taxon>Rhipicephalinae</taxon>
        <taxon>Rhipicephalus</taxon>
        <taxon>Rhipicephalus</taxon>
    </lineage>
</organism>
<feature type="region of interest" description="Disordered" evidence="1">
    <location>
        <begin position="819"/>
        <end position="862"/>
    </location>
</feature>
<feature type="compositionally biased region" description="Polar residues" evidence="1">
    <location>
        <begin position="851"/>
        <end position="861"/>
    </location>
</feature>
<feature type="region of interest" description="Disordered" evidence="1">
    <location>
        <begin position="930"/>
        <end position="1034"/>
    </location>
</feature>
<evidence type="ECO:0000313" key="2">
    <source>
        <dbReference type="EMBL" id="KAH7939689.1"/>
    </source>
</evidence>
<feature type="region of interest" description="Disordered" evidence="1">
    <location>
        <begin position="1"/>
        <end position="27"/>
    </location>
</feature>
<evidence type="ECO:0000256" key="1">
    <source>
        <dbReference type="SAM" id="MobiDB-lite"/>
    </source>
</evidence>
<dbReference type="Proteomes" id="UP000821837">
    <property type="component" value="Chromosome 8"/>
</dbReference>
<dbReference type="CDD" id="cd21853">
    <property type="entry name" value="KNL1_NTD"/>
    <property type="match status" value="1"/>
</dbReference>
<feature type="compositionally biased region" description="Basic and acidic residues" evidence="1">
    <location>
        <begin position="506"/>
        <end position="524"/>
    </location>
</feature>
<feature type="region of interest" description="Disordered" evidence="1">
    <location>
        <begin position="625"/>
        <end position="653"/>
    </location>
</feature>
<accession>A0A9D4PFF8</accession>
<sequence length="1342" mass="144068">MADRAGDENTEPDGAAPRLPRRSSILKPVRPILESVENATEDLTERRRLSKRVSFSDTHQIKLFKCEMSDEHCSAGENTSQAGSVFVPGNNTLTGNAAEDPVGEAVQLLQYDHTPLEQSFYLAVDDCNGSAEATSPTKRTSALMEEARSCLMFTQHGNVIDTFDRSGYQPRLDGTLGHGTMDITCGGAVSQTSAELAKMMLGNRTMETTPIECTGHDRSVSESLKTTFADKSMDMTRVGGTSVLEQTATSLHHTRIFLDAGMDVTVGPQDATTIGGDTTVPLQHTMNTTCPVGSTSFVTGAADEVDTGAVPGGVPSGETAKDSCAIARSSGLFDIAAFLTSHRKRDAAVLLGCEPGDVESVDTDTSPAIAASKKDEPFNLAAFVALNRRNDASEIMGKDAKCVAEPFSTQPVPVSQDTTLPDKCNVGMGGTMKETGTAETICSTANVSSTAGQFNVVDFVTSNRRNDLFVTCTADPSTEPNEQVDASPVVVEKSQVTAEHSVNQADSRHQAEERSVAAHSDLKADRDGDLDGALEHMGRLGAHVSTISLNATAGDKIGADFSHSLPFLHTPTGFKAGFAASVDDSSEAVPQDLPVPCEMTAPSFLKATPEDKPADKMCSVERFTSTQTPTRATPSNGSANTRAKDSARKHVRASPVDILRGKDSVAYQLLASPVAKQSHSTLNVSNVSALLEMPTGYVSSLTILDNVFSPERVAKGNADARHNSACGSNSLTKARQQMGSASRSRLASDRGQNVTVSGEVGANLDKTIPQNADALQDQAVAGHSSSKKSLLAAAMSTGIPKVNLDVACIDDGITVDEGNGDVPSVTKEVHPSATRSLSAKHPTATAHRSDSSCSDQGTAVSRSRKRLEFTAVGLQPPQNTKEGAGLHADGCGEDACRNVPTVPFASKHPSRSVEAANQHTCCAEVGKPTGVASASPGNEVSIPTNMFYSSSTKKRSKPPSTPSKLSEKCRSSAKKRRPGQVVAKSSGSKRHLGSPAPTSTKRRRRSQEANSAAKSVRKAAVGTASTSKTQQRTELTGSTVMDVLQSVFSYQPKLRSLPPSPVASSGPTDTSSPLDTVMLPWNPLSPGDLKLDLTANIDIIGIIDRLDDTNIRETLYWSFYEIPEETRKHWELYGCLMEADKAVFGYIKGRVKLLVSLGDYIKLPDTGDRLTLARAAASGEVRRRAKAITRLRYKVTCRRKAQFNQYILQRLQDEHKTDELLQKYPTTDCLGKLLEELGSFIVRYRPLCRDIAIIASDHHHTFQYPVLSYQIIAPSRLIWFHLDLPIDVDAYPNAVIVPSLRPYSDEYDVITTEKLRRIAARVNPGPEYIVRLVDEIEDFLKK</sequence>
<proteinExistence type="predicted"/>
<reference evidence="2" key="1">
    <citation type="journal article" date="2020" name="Cell">
        <title>Large-Scale Comparative Analyses of Tick Genomes Elucidate Their Genetic Diversity and Vector Capacities.</title>
        <authorList>
            <consortium name="Tick Genome and Microbiome Consortium (TIGMIC)"/>
            <person name="Jia N."/>
            <person name="Wang J."/>
            <person name="Shi W."/>
            <person name="Du L."/>
            <person name="Sun Y."/>
            <person name="Zhan W."/>
            <person name="Jiang J.F."/>
            <person name="Wang Q."/>
            <person name="Zhang B."/>
            <person name="Ji P."/>
            <person name="Bell-Sakyi L."/>
            <person name="Cui X.M."/>
            <person name="Yuan T.T."/>
            <person name="Jiang B.G."/>
            <person name="Yang W.F."/>
            <person name="Lam T.T."/>
            <person name="Chang Q.C."/>
            <person name="Ding S.J."/>
            <person name="Wang X.J."/>
            <person name="Zhu J.G."/>
            <person name="Ruan X.D."/>
            <person name="Zhao L."/>
            <person name="Wei J.T."/>
            <person name="Ye R.Z."/>
            <person name="Que T.C."/>
            <person name="Du C.H."/>
            <person name="Zhou Y.H."/>
            <person name="Cheng J.X."/>
            <person name="Dai P.F."/>
            <person name="Guo W.B."/>
            <person name="Han X.H."/>
            <person name="Huang E.J."/>
            <person name="Li L.F."/>
            <person name="Wei W."/>
            <person name="Gao Y.C."/>
            <person name="Liu J.Z."/>
            <person name="Shao H.Z."/>
            <person name="Wang X."/>
            <person name="Wang C.C."/>
            <person name="Yang T.C."/>
            <person name="Huo Q.B."/>
            <person name="Li W."/>
            <person name="Chen H.Y."/>
            <person name="Chen S.E."/>
            <person name="Zhou L.G."/>
            <person name="Ni X.B."/>
            <person name="Tian J.H."/>
            <person name="Sheng Y."/>
            <person name="Liu T."/>
            <person name="Pan Y.S."/>
            <person name="Xia L.Y."/>
            <person name="Li J."/>
            <person name="Zhao F."/>
            <person name="Cao W.C."/>
        </authorList>
    </citation>
    <scope>NUCLEOTIDE SEQUENCE</scope>
    <source>
        <strain evidence="2">Rsan-2018</strain>
    </source>
</reference>
<dbReference type="EMBL" id="JABSTV010001254">
    <property type="protein sequence ID" value="KAH7939689.1"/>
    <property type="molecule type" value="Genomic_DNA"/>
</dbReference>
<feature type="compositionally biased region" description="Polar residues" evidence="1">
    <location>
        <begin position="935"/>
        <end position="948"/>
    </location>
</feature>
<feature type="region of interest" description="Disordered" evidence="1">
    <location>
        <begin position="497"/>
        <end position="524"/>
    </location>
</feature>
<protein>
    <submittedName>
        <fullName evidence="2">Uncharacterized protein</fullName>
    </submittedName>
</protein>
<evidence type="ECO:0000313" key="3">
    <source>
        <dbReference type="Proteomes" id="UP000821837"/>
    </source>
</evidence>
<name>A0A9D4PFF8_RHISA</name>
<feature type="compositionally biased region" description="Polar residues" evidence="1">
    <location>
        <begin position="1023"/>
        <end position="1034"/>
    </location>
</feature>
<gene>
    <name evidence="2" type="ORF">HPB52_016085</name>
</gene>
<dbReference type="VEuPathDB" id="VectorBase:RSAN_037519"/>